<keyword evidence="12" id="KW-0131">Cell cycle</keyword>
<evidence type="ECO:0000256" key="6">
    <source>
        <dbReference type="ARBA" id="ARBA00022679"/>
    </source>
</evidence>
<name>A0A1G6YZT7_9PROT</name>
<dbReference type="GO" id="GO:0009252">
    <property type="term" value="P:peptidoglycan biosynthetic process"/>
    <property type="evidence" value="ECO:0007669"/>
    <property type="project" value="UniProtKB-KW"/>
</dbReference>
<feature type="transmembrane region" description="Helical" evidence="22">
    <location>
        <begin position="342"/>
        <end position="361"/>
    </location>
</feature>
<keyword evidence="11 22" id="KW-0472">Membrane</keyword>
<comment type="catalytic activity">
    <reaction evidence="20">
        <text>[GlcNAc-(1-&gt;4)-Mur2Ac(oyl-L-Ala-gamma-D-Glu-L-Lys-D-Ala-D-Ala)](n)-di-trans,octa-cis-undecaprenyl diphosphate + beta-D-GlcNAc-(1-&gt;4)-Mur2Ac(oyl-L-Ala-gamma-D-Glu-L-Lys-D-Ala-D-Ala)-di-trans,octa-cis-undecaprenyl diphosphate = [GlcNAc-(1-&gt;4)-Mur2Ac(oyl-L-Ala-gamma-D-Glu-L-Lys-D-Ala-D-Ala)](n+1)-di-trans,octa-cis-undecaprenyl diphosphate + di-trans,octa-cis-undecaprenyl diphosphate + H(+)</text>
        <dbReference type="Rhea" id="RHEA:23708"/>
        <dbReference type="Rhea" id="RHEA-COMP:9602"/>
        <dbReference type="Rhea" id="RHEA-COMP:9603"/>
        <dbReference type="ChEBI" id="CHEBI:15378"/>
        <dbReference type="ChEBI" id="CHEBI:58405"/>
        <dbReference type="ChEBI" id="CHEBI:60033"/>
        <dbReference type="ChEBI" id="CHEBI:78435"/>
        <dbReference type="EC" id="2.4.99.28"/>
    </reaction>
</comment>
<evidence type="ECO:0000256" key="20">
    <source>
        <dbReference type="ARBA" id="ARBA00049902"/>
    </source>
</evidence>
<evidence type="ECO:0000313" key="24">
    <source>
        <dbReference type="Proteomes" id="UP000199412"/>
    </source>
</evidence>
<evidence type="ECO:0000256" key="2">
    <source>
        <dbReference type="ARBA" id="ARBA00004752"/>
    </source>
</evidence>
<evidence type="ECO:0000256" key="11">
    <source>
        <dbReference type="ARBA" id="ARBA00023136"/>
    </source>
</evidence>
<reference evidence="23 24" key="1">
    <citation type="submission" date="2016-10" db="EMBL/GenBank/DDBJ databases">
        <authorList>
            <person name="de Groot N.N."/>
        </authorList>
    </citation>
    <scope>NUCLEOTIDE SEQUENCE [LARGE SCALE GENOMIC DNA]</scope>
    <source>
        <strain evidence="23 24">ATCC 700224</strain>
    </source>
</reference>
<evidence type="ECO:0000256" key="15">
    <source>
        <dbReference type="ARBA" id="ARBA00033270"/>
    </source>
</evidence>
<evidence type="ECO:0000256" key="3">
    <source>
        <dbReference type="ARBA" id="ARBA00022475"/>
    </source>
</evidence>
<gene>
    <name evidence="23" type="ORF">SAMN05421720_102170</name>
</gene>
<evidence type="ECO:0000256" key="22">
    <source>
        <dbReference type="SAM" id="Phobius"/>
    </source>
</evidence>
<evidence type="ECO:0000256" key="8">
    <source>
        <dbReference type="ARBA" id="ARBA00022960"/>
    </source>
</evidence>
<feature type="transmembrane region" description="Helical" evidence="22">
    <location>
        <begin position="381"/>
        <end position="401"/>
    </location>
</feature>
<keyword evidence="24" id="KW-1185">Reference proteome</keyword>
<dbReference type="PANTHER" id="PTHR30474:SF2">
    <property type="entry name" value="PEPTIDOGLYCAN GLYCOSYLTRANSFERASE FTSW-RELATED"/>
    <property type="match status" value="1"/>
</dbReference>
<dbReference type="GO" id="GO:0008955">
    <property type="term" value="F:peptidoglycan glycosyltransferase activity"/>
    <property type="evidence" value="ECO:0007669"/>
    <property type="project" value="UniProtKB-EC"/>
</dbReference>
<evidence type="ECO:0000256" key="17">
    <source>
        <dbReference type="ARBA" id="ARBA00041185"/>
    </source>
</evidence>
<keyword evidence="13" id="KW-0961">Cell wall biogenesis/degradation</keyword>
<sequence>MSARRRTALSPTPATASSGPGVAPPPTPAAGMGGHAHRVRLRPADGSVIGRWWSSVDHLILATVILLAVIGMVLILAAGPPAAGRINADTFHFVQRQMLFLPLGLTVLFAVSLLSPRGVRRLAVAGFGATLVLLALTLVIGPVTNGATRWLALPGFTVQPSEMLKPFFAVVVAWMLSAKAQSEDVPGTVISIMLLVIVCGILLSQPDVGMTLVVAAIWCAQMFMAGLSLAWVALIGALGLGGAVGAYFMFPHVAYRVDRFLDPDSGDSYQVLQSMKAFADGGLFGRGPGEGRVKEDLPDAHTDFIFAVAGEEFGLWLCLLVVALFAVLILRALTRAMEARDLFVMLAVGGLSVQLAMQTVINMASSLNMMPTKGMTLPFLSYGGSSMIGVALATGMILALTRRRARWEERP</sequence>
<keyword evidence="5" id="KW-0328">Glycosyltransferase</keyword>
<keyword evidence="4 23" id="KW-0132">Cell division</keyword>
<protein>
    <recommendedName>
        <fullName evidence="17">Probable peptidoglycan glycosyltransferase FtsW</fullName>
        <ecNumber evidence="19">2.4.99.28</ecNumber>
    </recommendedName>
    <alternativeName>
        <fullName evidence="18">Cell division protein FtsW</fullName>
    </alternativeName>
    <alternativeName>
        <fullName evidence="15">Cell wall polymerase</fullName>
    </alternativeName>
    <alternativeName>
        <fullName evidence="14">Peptidoglycan polymerase</fullName>
    </alternativeName>
</protein>
<comment type="subcellular location">
    <subcellularLocation>
        <location evidence="1">Cell membrane</location>
        <topology evidence="1">Multi-pass membrane protein</topology>
    </subcellularLocation>
</comment>
<dbReference type="InterPro" id="IPR013437">
    <property type="entry name" value="FtsW"/>
</dbReference>
<evidence type="ECO:0000256" key="5">
    <source>
        <dbReference type="ARBA" id="ARBA00022676"/>
    </source>
</evidence>
<dbReference type="GO" id="GO:0015648">
    <property type="term" value="F:lipid-linked peptidoglycan transporter activity"/>
    <property type="evidence" value="ECO:0007669"/>
    <property type="project" value="TreeGrafter"/>
</dbReference>
<dbReference type="EC" id="2.4.99.28" evidence="19"/>
<comment type="pathway">
    <text evidence="2">Cell wall biogenesis; peptidoglycan biosynthesis.</text>
</comment>
<evidence type="ECO:0000256" key="21">
    <source>
        <dbReference type="SAM" id="MobiDB-lite"/>
    </source>
</evidence>
<evidence type="ECO:0000256" key="13">
    <source>
        <dbReference type="ARBA" id="ARBA00023316"/>
    </source>
</evidence>
<dbReference type="Proteomes" id="UP000199412">
    <property type="component" value="Unassembled WGS sequence"/>
</dbReference>
<evidence type="ECO:0000256" key="12">
    <source>
        <dbReference type="ARBA" id="ARBA00023306"/>
    </source>
</evidence>
<dbReference type="GO" id="GO:0051301">
    <property type="term" value="P:cell division"/>
    <property type="evidence" value="ECO:0007669"/>
    <property type="project" value="UniProtKB-KW"/>
</dbReference>
<keyword evidence="7 22" id="KW-0812">Transmembrane</keyword>
<evidence type="ECO:0000256" key="9">
    <source>
        <dbReference type="ARBA" id="ARBA00022984"/>
    </source>
</evidence>
<dbReference type="AlphaFoldDB" id="A0A1G6YZT7"/>
<evidence type="ECO:0000256" key="7">
    <source>
        <dbReference type="ARBA" id="ARBA00022692"/>
    </source>
</evidence>
<evidence type="ECO:0000256" key="19">
    <source>
        <dbReference type="ARBA" id="ARBA00044770"/>
    </source>
</evidence>
<dbReference type="GO" id="GO:0032153">
    <property type="term" value="C:cell division site"/>
    <property type="evidence" value="ECO:0007669"/>
    <property type="project" value="TreeGrafter"/>
</dbReference>
<evidence type="ECO:0000313" key="23">
    <source>
        <dbReference type="EMBL" id="SDD95167.1"/>
    </source>
</evidence>
<evidence type="ECO:0000256" key="4">
    <source>
        <dbReference type="ARBA" id="ARBA00022618"/>
    </source>
</evidence>
<evidence type="ECO:0000256" key="10">
    <source>
        <dbReference type="ARBA" id="ARBA00022989"/>
    </source>
</evidence>
<evidence type="ECO:0000256" key="1">
    <source>
        <dbReference type="ARBA" id="ARBA00004651"/>
    </source>
</evidence>
<proteinExistence type="inferred from homology"/>
<feature type="transmembrane region" description="Helical" evidence="22">
    <location>
        <begin position="59"/>
        <end position="78"/>
    </location>
</feature>
<evidence type="ECO:0000256" key="14">
    <source>
        <dbReference type="ARBA" id="ARBA00032370"/>
    </source>
</evidence>
<dbReference type="RefSeq" id="WP_342729044.1">
    <property type="nucleotide sequence ID" value="NZ_FNAP01000002.1"/>
</dbReference>
<dbReference type="STRING" id="69960.SAMN05421720_102170"/>
<organism evidence="23 24">
    <name type="scientific">Rhodospira trueperi</name>
    <dbReference type="NCBI Taxonomy" id="69960"/>
    <lineage>
        <taxon>Bacteria</taxon>
        <taxon>Pseudomonadati</taxon>
        <taxon>Pseudomonadota</taxon>
        <taxon>Alphaproteobacteria</taxon>
        <taxon>Rhodospirillales</taxon>
        <taxon>Rhodospirillaceae</taxon>
        <taxon>Rhodospira</taxon>
    </lineage>
</organism>
<keyword evidence="9" id="KW-0573">Peptidoglycan synthesis</keyword>
<keyword evidence="3" id="KW-1003">Cell membrane</keyword>
<feature type="transmembrane region" description="Helical" evidence="22">
    <location>
        <begin position="185"/>
        <end position="203"/>
    </location>
</feature>
<feature type="transmembrane region" description="Helical" evidence="22">
    <location>
        <begin position="313"/>
        <end position="330"/>
    </location>
</feature>
<feature type="transmembrane region" description="Helical" evidence="22">
    <location>
        <begin position="98"/>
        <end position="115"/>
    </location>
</feature>
<dbReference type="InterPro" id="IPR001182">
    <property type="entry name" value="FtsW/RodA"/>
</dbReference>
<dbReference type="EMBL" id="FNAP01000002">
    <property type="protein sequence ID" value="SDD95167.1"/>
    <property type="molecule type" value="Genomic_DNA"/>
</dbReference>
<feature type="region of interest" description="Disordered" evidence="21">
    <location>
        <begin position="1"/>
        <end position="34"/>
    </location>
</feature>
<feature type="transmembrane region" description="Helical" evidence="22">
    <location>
        <begin position="232"/>
        <end position="250"/>
    </location>
</feature>
<evidence type="ECO:0000256" key="16">
    <source>
        <dbReference type="ARBA" id="ARBA00038053"/>
    </source>
</evidence>
<keyword evidence="6" id="KW-0808">Transferase</keyword>
<dbReference type="Pfam" id="PF01098">
    <property type="entry name" value="FTSW_RODA_SPOVE"/>
    <property type="match status" value="1"/>
</dbReference>
<evidence type="ECO:0000256" key="18">
    <source>
        <dbReference type="ARBA" id="ARBA00041418"/>
    </source>
</evidence>
<comment type="similarity">
    <text evidence="16">Belongs to the SEDS family. FtsW subfamily.</text>
</comment>
<keyword evidence="8" id="KW-0133">Cell shape</keyword>
<dbReference type="GO" id="GO:0008360">
    <property type="term" value="P:regulation of cell shape"/>
    <property type="evidence" value="ECO:0007669"/>
    <property type="project" value="UniProtKB-KW"/>
</dbReference>
<dbReference type="GO" id="GO:0005886">
    <property type="term" value="C:plasma membrane"/>
    <property type="evidence" value="ECO:0007669"/>
    <property type="project" value="UniProtKB-SubCell"/>
</dbReference>
<accession>A0A1G6YZT7</accession>
<dbReference type="NCBIfam" id="TIGR02614">
    <property type="entry name" value="ftsW"/>
    <property type="match status" value="1"/>
</dbReference>
<dbReference type="PANTHER" id="PTHR30474">
    <property type="entry name" value="CELL CYCLE PROTEIN"/>
    <property type="match status" value="1"/>
</dbReference>
<dbReference type="GO" id="GO:0071555">
    <property type="term" value="P:cell wall organization"/>
    <property type="evidence" value="ECO:0007669"/>
    <property type="project" value="UniProtKB-KW"/>
</dbReference>
<keyword evidence="10 22" id="KW-1133">Transmembrane helix</keyword>
<feature type="transmembrane region" description="Helical" evidence="22">
    <location>
        <begin position="122"/>
        <end position="143"/>
    </location>
</feature>